<name>A0A4C1U715_EUMVA</name>
<keyword evidence="4 9" id="KW-0245">EGF-like domain</keyword>
<keyword evidence="6" id="KW-0677">Repeat</keyword>
<dbReference type="AlphaFoldDB" id="A0A4C1U715"/>
<dbReference type="FunFam" id="2.10.25.10:FF:000024">
    <property type="entry name" value="Putative latent-transforming growth factor beta-binding protein 2"/>
    <property type="match status" value="1"/>
</dbReference>
<feature type="domain" description="TB" evidence="12">
    <location>
        <begin position="639"/>
        <end position="694"/>
    </location>
</feature>
<dbReference type="InterPro" id="IPR049883">
    <property type="entry name" value="NOTCH1_EGF-like"/>
</dbReference>
<dbReference type="InterPro" id="IPR051145">
    <property type="entry name" value="GAS-SHBG-PROS"/>
</dbReference>
<dbReference type="InterPro" id="IPR001881">
    <property type="entry name" value="EGF-like_Ca-bd_dom"/>
</dbReference>
<feature type="domain" description="EGF-like" evidence="11">
    <location>
        <begin position="244"/>
        <end position="284"/>
    </location>
</feature>
<dbReference type="InterPro" id="IPR036773">
    <property type="entry name" value="TB_dom_sf"/>
</dbReference>
<feature type="domain" description="EGF-like" evidence="11">
    <location>
        <begin position="594"/>
        <end position="634"/>
    </location>
</feature>
<reference evidence="13 14" key="1">
    <citation type="journal article" date="2019" name="Commun. Biol.">
        <title>The bagworm genome reveals a unique fibroin gene that provides high tensile strength.</title>
        <authorList>
            <person name="Kono N."/>
            <person name="Nakamura H."/>
            <person name="Ohtoshi R."/>
            <person name="Tomita M."/>
            <person name="Numata K."/>
            <person name="Arakawa K."/>
        </authorList>
    </citation>
    <scope>NUCLEOTIDE SEQUENCE [LARGE SCALE GENOMIC DNA]</scope>
</reference>
<dbReference type="SMART" id="SM00181">
    <property type="entry name" value="EGF"/>
    <property type="match status" value="12"/>
</dbReference>
<evidence type="ECO:0000259" key="11">
    <source>
        <dbReference type="PROSITE" id="PS50026"/>
    </source>
</evidence>
<evidence type="ECO:0000313" key="13">
    <source>
        <dbReference type="EMBL" id="GBP21744.1"/>
    </source>
</evidence>
<accession>A0A4C1U715</accession>
<dbReference type="PANTHER" id="PTHR24040">
    <property type="entry name" value="LAMININ G-LIKE DOMAIN-CONTAINING PROTEIN"/>
    <property type="match status" value="1"/>
</dbReference>
<dbReference type="Pfam" id="PF12661">
    <property type="entry name" value="hEGF"/>
    <property type="match status" value="2"/>
</dbReference>
<proteinExistence type="predicted"/>
<sequence length="810" mass="87532">MEEEWGDEEGGGPLGLSFNGRNATAESVTLPVCRPDCGPGSCVAPNMCRCSDGVEAPNCGGGGGGYYPYPVRTRGGCPRICMNGGTCTNGTCSCAPGWSGEFCTEPICREPCLHGGRCIAPDRCVCFQGLSGTRCEIDRRTGPCYTDHRGALCTNALEGVVCTKQMCCATVGIGWGHPCERCSELDCPIGHLRNLLTKECQDIDECAAVPGLCGGGRCVNSIGSFSCECPPGQRRHNVSNNCEDINECEDPDICPNGKCVNTEGDYYCLCNPHFIPSPDKKYCIDSRISDCYTELTETGQCLQRLNKPLSNRDCCCGRNMGRAWGDYCAPCPPISSAEWIHLCGGTIPPSWPKQGNGNGNGHGNVYGNGTVSSTDGRLHPPGPIAKIDECTLRPGICGLGDCVDLEVGYRCNCWEGAESTQPDGNPTCIDIDECALGWCEGGTCRNRDGGFDCRCPPGFDPVDNARRCSDKDECSDTNGGMCSNGYCINIDGSFRCNCNPGYELTETGHACQDVDECRDNPRVCRRGRCWNTPGSYECRCEPGFESVAGYCADIDECAEKTLCQGGRCVNSEGSFQCVCEAGYRPTPDRGACADVDECTEQRVCRNGRCHNSPGSFRCECMSGFTLSSDGRTCIDEIQDLCYENFEDEQCRGPGSVAVTRSQCCCSASKGQKLAWGVSCKPCPKENTTDFDILCREGSGKDNAGTDINECTMIPGGQCRNTQGSFMCVCPSGTRYEPDDQLCRDIDECEGELPPVGYDYNDPRGDIPPLLFPGYRDEEINCLLPANPLPRSRHRTHHLYEERLQNGGVRV</sequence>
<dbReference type="FunFam" id="2.10.25.10:FF:000003">
    <property type="entry name" value="fibrillin-1 isoform X1"/>
    <property type="match status" value="4"/>
</dbReference>
<evidence type="ECO:0000256" key="3">
    <source>
        <dbReference type="ARBA" id="ARBA00022530"/>
    </source>
</evidence>
<keyword evidence="14" id="KW-1185">Reference proteome</keyword>
<dbReference type="STRING" id="151549.A0A4C1U715"/>
<feature type="domain" description="EGF-like" evidence="11">
    <location>
        <begin position="430"/>
        <end position="469"/>
    </location>
</feature>
<keyword evidence="8" id="KW-0325">Glycoprotein</keyword>
<dbReference type="InterPro" id="IPR009030">
    <property type="entry name" value="Growth_fac_rcpt_cys_sf"/>
</dbReference>
<feature type="disulfide bond" evidence="9">
    <location>
        <begin position="108"/>
        <end position="118"/>
    </location>
</feature>
<keyword evidence="7 9" id="KW-1015">Disulfide bond</keyword>
<dbReference type="FunFam" id="2.10.25.10:FF:000002">
    <property type="entry name" value="Latent-transforming growth factor beta-binding protein 3"/>
    <property type="match status" value="1"/>
</dbReference>
<evidence type="ECO:0000256" key="9">
    <source>
        <dbReference type="PROSITE-ProRule" id="PRU00076"/>
    </source>
</evidence>
<feature type="compositionally biased region" description="Acidic residues" evidence="10">
    <location>
        <begin position="1"/>
        <end position="10"/>
    </location>
</feature>
<dbReference type="SMART" id="SM00179">
    <property type="entry name" value="EGF_CA"/>
    <property type="match status" value="9"/>
</dbReference>
<feature type="disulfide bond" evidence="9">
    <location>
        <begin position="434"/>
        <end position="444"/>
    </location>
</feature>
<gene>
    <name evidence="13" type="primary">FBN1</name>
    <name evidence="13" type="ORF">EVAR_10921_1</name>
</gene>
<feature type="domain" description="EGF-like" evidence="11">
    <location>
        <begin position="202"/>
        <end position="243"/>
    </location>
</feature>
<dbReference type="FunFam" id="2.10.25.10:FF:000019">
    <property type="entry name" value="latent-transforming growth factor beta-binding protein 1 isoform X2"/>
    <property type="match status" value="1"/>
</dbReference>
<dbReference type="Pfam" id="PF07645">
    <property type="entry name" value="EGF_CA"/>
    <property type="match status" value="6"/>
</dbReference>
<comment type="caution">
    <text evidence="13">The sequence shown here is derived from an EMBL/GenBank/DDBJ whole genome shotgun (WGS) entry which is preliminary data.</text>
</comment>
<comment type="caution">
    <text evidence="9">Lacks conserved residue(s) required for the propagation of feature annotation.</text>
</comment>
<dbReference type="PROSITE" id="PS00010">
    <property type="entry name" value="ASX_HYDROXYL"/>
    <property type="match status" value="7"/>
</dbReference>
<dbReference type="PROSITE" id="PS51364">
    <property type="entry name" value="TB"/>
    <property type="match status" value="3"/>
</dbReference>
<dbReference type="SUPFAM" id="SSF57184">
    <property type="entry name" value="Growth factor receptor domain"/>
    <property type="match status" value="3"/>
</dbReference>
<dbReference type="SUPFAM" id="SSF57581">
    <property type="entry name" value="TB module/8-cys domain"/>
    <property type="match status" value="3"/>
</dbReference>
<dbReference type="OrthoDB" id="10045365at2759"/>
<dbReference type="GO" id="GO:0048731">
    <property type="term" value="P:system development"/>
    <property type="evidence" value="ECO:0007669"/>
    <property type="project" value="UniProtKB-ARBA"/>
</dbReference>
<evidence type="ECO:0000256" key="7">
    <source>
        <dbReference type="ARBA" id="ARBA00023157"/>
    </source>
</evidence>
<evidence type="ECO:0000256" key="1">
    <source>
        <dbReference type="ARBA" id="ARBA00004498"/>
    </source>
</evidence>
<evidence type="ECO:0000256" key="6">
    <source>
        <dbReference type="ARBA" id="ARBA00022737"/>
    </source>
</evidence>
<feature type="compositionally biased region" description="Gly residues" evidence="10">
    <location>
        <begin position="356"/>
        <end position="366"/>
    </location>
</feature>
<feature type="domain" description="EGF-like" evidence="11">
    <location>
        <begin position="513"/>
        <end position="552"/>
    </location>
</feature>
<feature type="domain" description="TB" evidence="12">
    <location>
        <begin position="289"/>
        <end position="343"/>
    </location>
</feature>
<dbReference type="InterPro" id="IPR000742">
    <property type="entry name" value="EGF"/>
</dbReference>
<feature type="domain" description="EGF-like" evidence="11">
    <location>
        <begin position="553"/>
        <end position="588"/>
    </location>
</feature>
<evidence type="ECO:0000256" key="8">
    <source>
        <dbReference type="ARBA" id="ARBA00023180"/>
    </source>
</evidence>
<dbReference type="GO" id="GO:0005509">
    <property type="term" value="F:calcium ion binding"/>
    <property type="evidence" value="ECO:0007669"/>
    <property type="project" value="InterPro"/>
</dbReference>
<organism evidence="13 14">
    <name type="scientific">Eumeta variegata</name>
    <name type="common">Bagworm moth</name>
    <name type="synonym">Eumeta japonica</name>
    <dbReference type="NCBI Taxonomy" id="151549"/>
    <lineage>
        <taxon>Eukaryota</taxon>
        <taxon>Metazoa</taxon>
        <taxon>Ecdysozoa</taxon>
        <taxon>Arthropoda</taxon>
        <taxon>Hexapoda</taxon>
        <taxon>Insecta</taxon>
        <taxon>Pterygota</taxon>
        <taxon>Neoptera</taxon>
        <taxon>Endopterygota</taxon>
        <taxon>Lepidoptera</taxon>
        <taxon>Glossata</taxon>
        <taxon>Ditrysia</taxon>
        <taxon>Tineoidea</taxon>
        <taxon>Psychidae</taxon>
        <taxon>Oiketicinae</taxon>
        <taxon>Eumeta</taxon>
    </lineage>
</organism>
<dbReference type="PROSITE" id="PS01186">
    <property type="entry name" value="EGF_2"/>
    <property type="match status" value="4"/>
</dbReference>
<dbReference type="FunFam" id="2.10.25.10:FF:000020">
    <property type="entry name" value="Latent-transforming growth factor beta-binding protein 1"/>
    <property type="match status" value="1"/>
</dbReference>
<dbReference type="PROSITE" id="PS50026">
    <property type="entry name" value="EGF_3"/>
    <property type="match status" value="8"/>
</dbReference>
<dbReference type="InterPro" id="IPR026823">
    <property type="entry name" value="cEGF"/>
</dbReference>
<feature type="region of interest" description="Disordered" evidence="10">
    <location>
        <begin position="1"/>
        <end position="20"/>
    </location>
</feature>
<dbReference type="InterPro" id="IPR000152">
    <property type="entry name" value="EGF-type_Asp/Asn_hydroxyl_site"/>
</dbReference>
<dbReference type="InterPro" id="IPR017878">
    <property type="entry name" value="TB_dom"/>
</dbReference>
<protein>
    <submittedName>
        <fullName evidence="13">Fibrillin-1</fullName>
    </submittedName>
</protein>
<dbReference type="Proteomes" id="UP000299102">
    <property type="component" value="Unassembled WGS sequence"/>
</dbReference>
<dbReference type="Gene3D" id="2.10.25.10">
    <property type="entry name" value="Laminin"/>
    <property type="match status" value="11"/>
</dbReference>
<dbReference type="CDD" id="cd00054">
    <property type="entry name" value="EGF_CA"/>
    <property type="match status" value="7"/>
</dbReference>
<keyword evidence="5" id="KW-0732">Signal</keyword>
<feature type="disulfide bond" evidence="9">
    <location>
        <begin position="126"/>
        <end position="135"/>
    </location>
</feature>
<evidence type="ECO:0000313" key="14">
    <source>
        <dbReference type="Proteomes" id="UP000299102"/>
    </source>
</evidence>
<dbReference type="SUPFAM" id="SSF57196">
    <property type="entry name" value="EGF/Laminin"/>
    <property type="match status" value="1"/>
</dbReference>
<feature type="region of interest" description="Disordered" evidence="10">
    <location>
        <begin position="354"/>
        <end position="378"/>
    </location>
</feature>
<evidence type="ECO:0000259" key="12">
    <source>
        <dbReference type="PROSITE" id="PS51364"/>
    </source>
</evidence>
<keyword evidence="3" id="KW-0272">Extracellular matrix</keyword>
<evidence type="ECO:0000256" key="10">
    <source>
        <dbReference type="SAM" id="MobiDB-lite"/>
    </source>
</evidence>
<comment type="subcellular location">
    <subcellularLocation>
        <location evidence="1">Secreted</location>
        <location evidence="1">Extracellular space</location>
        <location evidence="1">Extracellular matrix</location>
    </subcellularLocation>
</comment>
<evidence type="ECO:0000256" key="2">
    <source>
        <dbReference type="ARBA" id="ARBA00022525"/>
    </source>
</evidence>
<feature type="domain" description="TB" evidence="12">
    <location>
        <begin position="142"/>
        <end position="182"/>
    </location>
</feature>
<dbReference type="Gene3D" id="3.90.290.10">
    <property type="entry name" value="TGF-beta binding (TB) domain"/>
    <property type="match status" value="3"/>
</dbReference>
<evidence type="ECO:0000256" key="5">
    <source>
        <dbReference type="ARBA" id="ARBA00022729"/>
    </source>
</evidence>
<feature type="domain" description="EGF-like" evidence="11">
    <location>
        <begin position="104"/>
        <end position="136"/>
    </location>
</feature>
<dbReference type="EMBL" id="BGZK01000132">
    <property type="protein sequence ID" value="GBP21744.1"/>
    <property type="molecule type" value="Genomic_DNA"/>
</dbReference>
<dbReference type="PROSITE" id="PS00022">
    <property type="entry name" value="EGF_1"/>
    <property type="match status" value="1"/>
</dbReference>
<feature type="domain" description="EGF-like" evidence="11">
    <location>
        <begin position="470"/>
        <end position="512"/>
    </location>
</feature>
<evidence type="ECO:0000256" key="4">
    <source>
        <dbReference type="ARBA" id="ARBA00022536"/>
    </source>
</evidence>
<keyword evidence="2" id="KW-0964">Secreted</keyword>
<dbReference type="PANTHER" id="PTHR24040:SF16">
    <property type="entry name" value="FIBRILLIN-2-LIKE PROTEIN"/>
    <property type="match status" value="1"/>
</dbReference>
<dbReference type="InterPro" id="IPR018097">
    <property type="entry name" value="EGF_Ca-bd_CS"/>
</dbReference>
<dbReference type="Pfam" id="PF00683">
    <property type="entry name" value="TB"/>
    <property type="match status" value="3"/>
</dbReference>
<dbReference type="Pfam" id="PF12662">
    <property type="entry name" value="cEGF"/>
    <property type="match status" value="1"/>
</dbReference>
<dbReference type="PROSITE" id="PS01187">
    <property type="entry name" value="EGF_CA"/>
    <property type="match status" value="3"/>
</dbReference>
<dbReference type="InterPro" id="IPR013032">
    <property type="entry name" value="EGF-like_CS"/>
</dbReference>